<dbReference type="AlphaFoldDB" id="A0A445DT15"/>
<accession>A0A445DT15</accession>
<dbReference type="Gene3D" id="3.60.10.10">
    <property type="entry name" value="Endonuclease/exonuclease/phosphatase"/>
    <property type="match status" value="1"/>
</dbReference>
<protein>
    <recommendedName>
        <fullName evidence="3">Endonuclease/exonuclease/phosphatase domain-containing protein</fullName>
    </recommendedName>
</protein>
<evidence type="ECO:0000313" key="2">
    <source>
        <dbReference type="Proteomes" id="UP000289738"/>
    </source>
</evidence>
<reference evidence="1 2" key="1">
    <citation type="submission" date="2019-01" db="EMBL/GenBank/DDBJ databases">
        <title>Sequencing of cultivated peanut Arachis hypogaea provides insights into genome evolution and oil improvement.</title>
        <authorList>
            <person name="Chen X."/>
        </authorList>
    </citation>
    <scope>NUCLEOTIDE SEQUENCE [LARGE SCALE GENOMIC DNA]</scope>
    <source>
        <strain evidence="2">cv. Fuhuasheng</strain>
        <tissue evidence="1">Leaves</tissue>
    </source>
</reference>
<dbReference type="Proteomes" id="UP000289738">
    <property type="component" value="Chromosome A03"/>
</dbReference>
<name>A0A445DT15_ARAHY</name>
<comment type="caution">
    <text evidence="1">The sequence shown here is derived from an EMBL/GenBank/DDBJ whole genome shotgun (WGS) entry which is preliminary data.</text>
</comment>
<proteinExistence type="predicted"/>
<organism evidence="1 2">
    <name type="scientific">Arachis hypogaea</name>
    <name type="common">Peanut</name>
    <dbReference type="NCBI Taxonomy" id="3818"/>
    <lineage>
        <taxon>Eukaryota</taxon>
        <taxon>Viridiplantae</taxon>
        <taxon>Streptophyta</taxon>
        <taxon>Embryophyta</taxon>
        <taxon>Tracheophyta</taxon>
        <taxon>Spermatophyta</taxon>
        <taxon>Magnoliopsida</taxon>
        <taxon>eudicotyledons</taxon>
        <taxon>Gunneridae</taxon>
        <taxon>Pentapetalae</taxon>
        <taxon>rosids</taxon>
        <taxon>fabids</taxon>
        <taxon>Fabales</taxon>
        <taxon>Fabaceae</taxon>
        <taxon>Papilionoideae</taxon>
        <taxon>50 kb inversion clade</taxon>
        <taxon>dalbergioids sensu lato</taxon>
        <taxon>Dalbergieae</taxon>
        <taxon>Pterocarpus clade</taxon>
        <taxon>Arachis</taxon>
    </lineage>
</organism>
<dbReference type="PANTHER" id="PTHR33710">
    <property type="entry name" value="BNAC02G09200D PROTEIN"/>
    <property type="match status" value="1"/>
</dbReference>
<dbReference type="SUPFAM" id="SSF56219">
    <property type="entry name" value="DNase I-like"/>
    <property type="match status" value="1"/>
</dbReference>
<dbReference type="EMBL" id="SDMP01000003">
    <property type="protein sequence ID" value="RYR66261.1"/>
    <property type="molecule type" value="Genomic_DNA"/>
</dbReference>
<keyword evidence="2" id="KW-1185">Reference proteome</keyword>
<dbReference type="InterPro" id="IPR036691">
    <property type="entry name" value="Endo/exonu/phosph_ase_sf"/>
</dbReference>
<sequence>MEDVVAHSLSDGHGVACPGSILDGAYESQVGASPYWFLTAIYGSLQRINWNYLWDDIRSIYNDINLPWCLIGDFNALLHEHECHSRSNSNNRIACPDFQNCVSDCGLYDLGYSGWPFTWNRENLVDRLDCGLSNLD</sequence>
<evidence type="ECO:0008006" key="3">
    <source>
        <dbReference type="Google" id="ProtNLM"/>
    </source>
</evidence>
<gene>
    <name evidence="1" type="ORF">Ahy_A03g012244</name>
</gene>
<evidence type="ECO:0000313" key="1">
    <source>
        <dbReference type="EMBL" id="RYR66261.1"/>
    </source>
</evidence>
<dbReference type="PANTHER" id="PTHR33710:SF71">
    <property type="entry name" value="ENDONUCLEASE_EXONUCLEASE_PHOSPHATASE DOMAIN-CONTAINING PROTEIN"/>
    <property type="match status" value="1"/>
</dbReference>